<feature type="binding site" evidence="13">
    <location>
        <begin position="396"/>
        <end position="399"/>
    </location>
    <ligand>
        <name>4-CDP-2-C-methyl-D-erythritol 2-phosphate</name>
        <dbReference type="ChEBI" id="CHEBI:57919"/>
    </ligand>
</feature>
<feature type="site" description="Transition state stabilizer" evidence="13">
    <location>
        <position position="37"/>
    </location>
</feature>
<evidence type="ECO:0000256" key="5">
    <source>
        <dbReference type="ARBA" id="ARBA00004787"/>
    </source>
</evidence>
<dbReference type="EMBL" id="JAVIZQ010000001">
    <property type="protein sequence ID" value="MDR6142418.1"/>
    <property type="molecule type" value="Genomic_DNA"/>
</dbReference>
<dbReference type="EC" id="2.7.7.60" evidence="13"/>
<dbReference type="PANTHER" id="PTHR43181">
    <property type="entry name" value="2-C-METHYL-D-ERYTHRITOL 2,4-CYCLODIPHOSPHATE SYNTHASE, CHLOROPLASTIC"/>
    <property type="match status" value="1"/>
</dbReference>
<feature type="site" description="Positions MEP for the nucleophilic attack" evidence="13">
    <location>
        <position position="176"/>
    </location>
</feature>
<evidence type="ECO:0000256" key="3">
    <source>
        <dbReference type="ARBA" id="ARBA00001968"/>
    </source>
</evidence>
<feature type="site" description="Transition state stabilizer" evidence="13">
    <location>
        <position position="397"/>
    </location>
</feature>
<dbReference type="PROSITE" id="PS01295">
    <property type="entry name" value="ISPD"/>
    <property type="match status" value="1"/>
</dbReference>
<dbReference type="NCBIfam" id="TIGR00151">
    <property type="entry name" value="ispF"/>
    <property type="match status" value="1"/>
</dbReference>
<dbReference type="Proteomes" id="UP001249291">
    <property type="component" value="Unassembled WGS sequence"/>
</dbReference>
<sequence length="421" mass="43020">MLRHPPFFVRAGNVNLVSMLPVPDTAIIVVAAGSGTRLDAGAPKAFVGIDTHSILRHALDGVFAAAPAQVIVVAPAGFEGDAETEVRAAAGDRIDLGRVVTGGATRQESVSAGLGALWGDVTRVLVHDAARALTPPEIIDAVAAAIDGESGVIPTLPVVDTLKRVEGDAVIAPVDRSELAAAQTPQGFPRALLEAAYEAAAASGIEYTDDAALFAAAGHLVRQIAGSPRGFKITTPADLERARHLLADVQTPTSVPDSAPDSTWTGPRVGLGTDVHAFGGDGNLWLAGIEWPGERALSGHSDGDAVAHAMVDALLGAAGLGDIGEHFGTAHPEYAGAHAEVFLARTRELLHEAGYAIGNVSVQFQGNRPRFSGRRAEAERVLSAALGGAPVSVTATTTDGLGFPGRGEGIAVTAVAMVHPT</sequence>
<dbReference type="InterPro" id="IPR036571">
    <property type="entry name" value="MECDP_synthase_sf"/>
</dbReference>
<feature type="binding site" evidence="13">
    <location>
        <position position="308"/>
    </location>
    <ligand>
        <name>a divalent metal cation</name>
        <dbReference type="ChEBI" id="CHEBI:60240"/>
    </ligand>
</feature>
<comment type="function">
    <text evidence="13">Bifunctional enzyme that catalyzes the formation of 4-diphosphocytidyl-2-C-methyl-D-erythritol from CTP and 2-C-methyl-D-erythritol 4-phosphate (MEP) (IspD), and catalyzes the conversion of 4-diphosphocytidyl-2-C-methyl-D-erythritol 2-phosphate (CDP-ME2P) to 2-C-methyl-D-erythritol 2,4-cyclodiphosphate (ME-CPP) with a corresponding release of cytidine 5-monophosphate (CMP) (IspF).</text>
</comment>
<evidence type="ECO:0000259" key="14">
    <source>
        <dbReference type="Pfam" id="PF02542"/>
    </source>
</evidence>
<evidence type="ECO:0000256" key="6">
    <source>
        <dbReference type="ARBA" id="ARBA00009789"/>
    </source>
</evidence>
<comment type="cofactor">
    <cofactor evidence="3 13">
        <name>a divalent metal cation</name>
        <dbReference type="ChEBI" id="CHEBI:60240"/>
    </cofactor>
</comment>
<keyword evidence="11 13" id="KW-0456">Lyase</keyword>
<gene>
    <name evidence="13" type="primary">ispDF</name>
    <name evidence="15" type="ORF">QE375_001972</name>
</gene>
<feature type="site" description="Transition state stabilizer" evidence="13">
    <location>
        <position position="300"/>
    </location>
</feature>
<comment type="pathway">
    <text evidence="4 13">Isoprenoid biosynthesis; isopentenyl diphosphate biosynthesis via DXP pathway; isopentenyl diphosphate from 1-deoxy-D-xylulose 5-phosphate: step 4/6.</text>
</comment>
<dbReference type="NCBIfam" id="TIGR00453">
    <property type="entry name" value="ispD"/>
    <property type="match status" value="1"/>
</dbReference>
<feature type="binding site" evidence="13">
    <location>
        <position position="276"/>
    </location>
    <ligand>
        <name>a divalent metal cation</name>
        <dbReference type="ChEBI" id="CHEBI:60240"/>
    </ligand>
</feature>
<evidence type="ECO:0000256" key="10">
    <source>
        <dbReference type="ARBA" id="ARBA00023229"/>
    </source>
</evidence>
<evidence type="ECO:0000256" key="11">
    <source>
        <dbReference type="ARBA" id="ARBA00023239"/>
    </source>
</evidence>
<feature type="site" description="Positions MEP for the nucleophilic attack" evidence="13">
    <location>
        <position position="232"/>
    </location>
</feature>
<comment type="caution">
    <text evidence="13">Lacks conserved residue(s) required for the propagation of feature annotation.</text>
</comment>
<evidence type="ECO:0000256" key="13">
    <source>
        <dbReference type="HAMAP-Rule" id="MF_01520"/>
    </source>
</evidence>
<dbReference type="InterPro" id="IPR003526">
    <property type="entry name" value="MECDP_synthase"/>
</dbReference>
<keyword evidence="16" id="KW-1185">Reference proteome</keyword>
<comment type="catalytic activity">
    <reaction evidence="2 13">
        <text>2-C-methyl-D-erythritol 4-phosphate + CTP + H(+) = 4-CDP-2-C-methyl-D-erythritol + diphosphate</text>
        <dbReference type="Rhea" id="RHEA:13429"/>
        <dbReference type="ChEBI" id="CHEBI:15378"/>
        <dbReference type="ChEBI" id="CHEBI:33019"/>
        <dbReference type="ChEBI" id="CHEBI:37563"/>
        <dbReference type="ChEBI" id="CHEBI:57823"/>
        <dbReference type="ChEBI" id="CHEBI:58262"/>
        <dbReference type="EC" id="2.7.7.60"/>
    </reaction>
</comment>
<dbReference type="SUPFAM" id="SSF53448">
    <property type="entry name" value="Nucleotide-diphospho-sugar transferases"/>
    <property type="match status" value="1"/>
</dbReference>
<reference evidence="15 16" key="1">
    <citation type="submission" date="2023-08" db="EMBL/GenBank/DDBJ databases">
        <title>Functional and genomic diversity of the sorghum phyllosphere microbiome.</title>
        <authorList>
            <person name="Shade A."/>
        </authorList>
    </citation>
    <scope>NUCLEOTIDE SEQUENCE [LARGE SCALE GENOMIC DNA]</scope>
    <source>
        <strain evidence="15 16">SORGH_AS_0445</strain>
    </source>
</reference>
<dbReference type="Gene3D" id="3.90.550.10">
    <property type="entry name" value="Spore Coat Polysaccharide Biosynthesis Protein SpsA, Chain A"/>
    <property type="match status" value="1"/>
</dbReference>
<evidence type="ECO:0000256" key="4">
    <source>
        <dbReference type="ARBA" id="ARBA00004709"/>
    </source>
</evidence>
<accession>A0ABU1HS01</accession>
<protein>
    <recommendedName>
        <fullName evidence="13">Bifunctional enzyme IspD/IspF</fullName>
    </recommendedName>
    <domain>
        <recommendedName>
            <fullName evidence="13">2-C-methyl-D-erythritol 4-phosphate cytidylyltransferase</fullName>
            <ecNumber evidence="13">2.7.7.60</ecNumber>
        </recommendedName>
        <alternativeName>
            <fullName evidence="13">4-diphosphocytidyl-2C-methyl-D-erythritol synthase</fullName>
        </alternativeName>
        <alternativeName>
            <fullName evidence="13">MEP cytidylyltransferase</fullName>
            <shortName evidence="13">MCT</shortName>
        </alternativeName>
    </domain>
    <domain>
        <recommendedName>
            <fullName evidence="13">2-C-methyl-D-erythritol 2,4-cyclodiphosphate synthase</fullName>
            <shortName evidence="13">MECDP-synthase</shortName>
            <shortName evidence="13">MECPP-synthase</shortName>
            <shortName evidence="13">MECPS</shortName>
            <ecNumber evidence="13">4.6.1.12</ecNumber>
        </recommendedName>
    </domain>
</protein>
<dbReference type="CDD" id="cd02516">
    <property type="entry name" value="CDP-ME_synthetase"/>
    <property type="match status" value="1"/>
</dbReference>
<keyword evidence="10 13" id="KW-0414">Isoprene biosynthesis</keyword>
<dbReference type="GO" id="GO:0008685">
    <property type="term" value="F:2-C-methyl-D-erythritol 2,4-cyclodiphosphate synthase activity"/>
    <property type="evidence" value="ECO:0007669"/>
    <property type="project" value="UniProtKB-EC"/>
</dbReference>
<comment type="pathway">
    <text evidence="5 13">Isoprenoid biosynthesis; isopentenyl diphosphate biosynthesis via DXP pathway; isopentenyl diphosphate from 1-deoxy-D-xylulose 5-phosphate: step 2/6.</text>
</comment>
<dbReference type="HAMAP" id="MF_00108">
    <property type="entry name" value="IspD"/>
    <property type="match status" value="1"/>
</dbReference>
<feature type="binding site" evidence="13">
    <location>
        <position position="274"/>
    </location>
    <ligand>
        <name>a divalent metal cation</name>
        <dbReference type="ChEBI" id="CHEBI:60240"/>
    </ligand>
</feature>
<dbReference type="HAMAP" id="MF_00107">
    <property type="entry name" value="IspF"/>
    <property type="match status" value="1"/>
</dbReference>
<dbReference type="InterPro" id="IPR001228">
    <property type="entry name" value="IspD"/>
</dbReference>
<dbReference type="EC" id="4.6.1.12" evidence="13"/>
<dbReference type="InterPro" id="IPR018294">
    <property type="entry name" value="ISPD_synthase_CS"/>
</dbReference>
<evidence type="ECO:0000313" key="15">
    <source>
        <dbReference type="EMBL" id="MDR6142418.1"/>
    </source>
</evidence>
<dbReference type="PROSITE" id="PS01350">
    <property type="entry name" value="ISPF"/>
    <property type="match status" value="1"/>
</dbReference>
<feature type="binding site" evidence="13">
    <location>
        <begin position="274"/>
        <end position="276"/>
    </location>
    <ligand>
        <name>4-CDP-2-C-methyl-D-erythritol 2-phosphate</name>
        <dbReference type="ChEBI" id="CHEBI:57919"/>
    </ligand>
</feature>
<dbReference type="InterPro" id="IPR034683">
    <property type="entry name" value="IspD/TarI"/>
</dbReference>
<organism evidence="15 16">
    <name type="scientific">Microbacterium foliorum</name>
    <dbReference type="NCBI Taxonomy" id="104336"/>
    <lineage>
        <taxon>Bacteria</taxon>
        <taxon>Bacillati</taxon>
        <taxon>Actinomycetota</taxon>
        <taxon>Actinomycetes</taxon>
        <taxon>Micrococcales</taxon>
        <taxon>Microbacteriaceae</taxon>
        <taxon>Microbacterium</taxon>
    </lineage>
</organism>
<feature type="binding site" evidence="13">
    <location>
        <position position="403"/>
    </location>
    <ligand>
        <name>4-CDP-2-C-methyl-D-erythritol 2-phosphate</name>
        <dbReference type="ChEBI" id="CHEBI:57919"/>
    </ligand>
</feature>
<evidence type="ECO:0000256" key="12">
    <source>
        <dbReference type="ARBA" id="ARBA00023268"/>
    </source>
</evidence>
<keyword evidence="7 13" id="KW-0808">Transferase</keyword>
<comment type="catalytic activity">
    <reaction evidence="1 13">
        <text>4-CDP-2-C-methyl-D-erythritol 2-phosphate = 2-C-methyl-D-erythritol 2,4-cyclic diphosphate + CMP</text>
        <dbReference type="Rhea" id="RHEA:23864"/>
        <dbReference type="ChEBI" id="CHEBI:57919"/>
        <dbReference type="ChEBI" id="CHEBI:58483"/>
        <dbReference type="ChEBI" id="CHEBI:60377"/>
        <dbReference type="EC" id="4.6.1.12"/>
    </reaction>
</comment>
<feature type="domain" description="2-C-methyl-D-erythritol 2,4-cyclodiphosphate synthase" evidence="14">
    <location>
        <begin position="268"/>
        <end position="418"/>
    </location>
</feature>
<evidence type="ECO:0000256" key="9">
    <source>
        <dbReference type="ARBA" id="ARBA00022723"/>
    </source>
</evidence>
<feature type="binding site" evidence="13">
    <location>
        <begin position="300"/>
        <end position="301"/>
    </location>
    <ligand>
        <name>4-CDP-2-C-methyl-D-erythritol 2-phosphate</name>
        <dbReference type="ChEBI" id="CHEBI:57919"/>
    </ligand>
</feature>
<feature type="region of interest" description="2-C-methyl-D-erythritol 2,4-cyclodiphosphate synthase" evidence="13">
    <location>
        <begin position="268"/>
        <end position="421"/>
    </location>
</feature>
<dbReference type="CDD" id="cd00554">
    <property type="entry name" value="MECDP_synthase"/>
    <property type="match status" value="1"/>
</dbReference>
<dbReference type="Pfam" id="PF01128">
    <property type="entry name" value="IspD"/>
    <property type="match status" value="1"/>
</dbReference>
<feature type="region of interest" description="2-C-methyl-D-erythritol 4-phosphate cytidylyltransferase" evidence="13">
    <location>
        <begin position="1"/>
        <end position="267"/>
    </location>
</feature>
<feature type="binding site" evidence="13">
    <location>
        <position position="406"/>
    </location>
    <ligand>
        <name>4-CDP-2-C-methyl-D-erythritol 2-phosphate</name>
        <dbReference type="ChEBI" id="CHEBI:57919"/>
    </ligand>
</feature>
<keyword evidence="8 13" id="KW-0548">Nucleotidyltransferase</keyword>
<dbReference type="Gene3D" id="3.30.1330.50">
    <property type="entry name" value="2-C-methyl-D-erythritol 2,4-cyclodiphosphate synthase"/>
    <property type="match status" value="1"/>
</dbReference>
<keyword evidence="12 13" id="KW-0511">Multifunctional enzyme</keyword>
<name>A0ABU1HS01_9MICO</name>
<comment type="caution">
    <text evidence="15">The sequence shown here is derived from an EMBL/GenBank/DDBJ whole genome shotgun (WGS) entry which is preliminary data.</text>
</comment>
<evidence type="ECO:0000256" key="8">
    <source>
        <dbReference type="ARBA" id="ARBA00022695"/>
    </source>
</evidence>
<dbReference type="GO" id="GO:0050518">
    <property type="term" value="F:2-C-methyl-D-erythritol 4-phosphate cytidylyltransferase activity"/>
    <property type="evidence" value="ECO:0007669"/>
    <property type="project" value="UniProtKB-EC"/>
</dbReference>
<evidence type="ECO:0000256" key="1">
    <source>
        <dbReference type="ARBA" id="ARBA00000200"/>
    </source>
</evidence>
<dbReference type="Pfam" id="PF02542">
    <property type="entry name" value="YgbB"/>
    <property type="match status" value="1"/>
</dbReference>
<dbReference type="InterPro" id="IPR029044">
    <property type="entry name" value="Nucleotide-diphossugar_trans"/>
</dbReference>
<evidence type="ECO:0000256" key="7">
    <source>
        <dbReference type="ARBA" id="ARBA00022679"/>
    </source>
</evidence>
<proteinExistence type="inferred from homology"/>
<feature type="binding site" evidence="13">
    <location>
        <begin position="322"/>
        <end position="324"/>
    </location>
    <ligand>
        <name>4-CDP-2-C-methyl-D-erythritol 2-phosphate</name>
        <dbReference type="ChEBI" id="CHEBI:57919"/>
    </ligand>
</feature>
<dbReference type="InterPro" id="IPR020555">
    <property type="entry name" value="MECDP_synthase_CS"/>
</dbReference>
<keyword evidence="9 13" id="KW-0479">Metal-binding</keyword>
<dbReference type="PANTHER" id="PTHR43181:SF1">
    <property type="entry name" value="2-C-METHYL-D-ERYTHRITOL 2,4-CYCLODIPHOSPHATE SYNTHASE, CHLOROPLASTIC"/>
    <property type="match status" value="1"/>
</dbReference>
<dbReference type="InterPro" id="IPR026596">
    <property type="entry name" value="IspD/F"/>
</dbReference>
<dbReference type="HAMAP" id="MF_01520">
    <property type="entry name" value="IspDF"/>
    <property type="match status" value="1"/>
</dbReference>
<evidence type="ECO:0000256" key="2">
    <source>
        <dbReference type="ARBA" id="ARBA00001282"/>
    </source>
</evidence>
<evidence type="ECO:0000313" key="16">
    <source>
        <dbReference type="Proteomes" id="UP001249291"/>
    </source>
</evidence>
<feature type="site" description="Transition state stabilizer" evidence="13">
    <location>
        <position position="44"/>
    </location>
</feature>
<dbReference type="SUPFAM" id="SSF69765">
    <property type="entry name" value="IpsF-like"/>
    <property type="match status" value="1"/>
</dbReference>
<comment type="similarity">
    <text evidence="13">In the C-terminal section; belongs to the IspF family.</text>
</comment>
<comment type="similarity">
    <text evidence="13">In the N-terminal section; belongs to the IspD/TarI cytidylyltransferase family. IspD subfamily.</text>
</comment>
<comment type="similarity">
    <text evidence="6">Belongs to the IspD/TarI cytidylyltransferase family. IspD subfamily.</text>
</comment>